<feature type="signal peptide" evidence="1">
    <location>
        <begin position="1"/>
        <end position="16"/>
    </location>
</feature>
<dbReference type="EMBL" id="GGEC01088195">
    <property type="protein sequence ID" value="MBX68679.1"/>
    <property type="molecule type" value="Transcribed_RNA"/>
</dbReference>
<proteinExistence type="predicted"/>
<name>A0A2P2QNU2_RHIMU</name>
<protein>
    <submittedName>
        <fullName evidence="2">Uncharacterized protein</fullName>
    </submittedName>
</protein>
<sequence length="143" mass="15155">MPSGTIPLFNWSLTYSSWLFSALILKIPSACRPPWVYNCLCSIKSIVGTLFPLESNESCMDSVETPKTVALALGALLGTSGSNSTGKPRNPSNLSKVTWATCVTLVGNPISMAQSSLLPAALIRLHPTIDLLKAATKSSTIDS</sequence>
<feature type="chain" id="PRO_5015155559" evidence="1">
    <location>
        <begin position="17"/>
        <end position="143"/>
    </location>
</feature>
<evidence type="ECO:0000256" key="1">
    <source>
        <dbReference type="SAM" id="SignalP"/>
    </source>
</evidence>
<accession>A0A2P2QNU2</accession>
<keyword evidence="1" id="KW-0732">Signal</keyword>
<reference evidence="2" key="1">
    <citation type="submission" date="2018-02" db="EMBL/GenBank/DDBJ databases">
        <title>Rhizophora mucronata_Transcriptome.</title>
        <authorList>
            <person name="Meera S.P."/>
            <person name="Sreeshan A."/>
            <person name="Augustine A."/>
        </authorList>
    </citation>
    <scope>NUCLEOTIDE SEQUENCE</scope>
    <source>
        <tissue evidence="2">Leaf</tissue>
    </source>
</reference>
<organism evidence="2">
    <name type="scientific">Rhizophora mucronata</name>
    <name type="common">Asiatic mangrove</name>
    <dbReference type="NCBI Taxonomy" id="61149"/>
    <lineage>
        <taxon>Eukaryota</taxon>
        <taxon>Viridiplantae</taxon>
        <taxon>Streptophyta</taxon>
        <taxon>Embryophyta</taxon>
        <taxon>Tracheophyta</taxon>
        <taxon>Spermatophyta</taxon>
        <taxon>Magnoliopsida</taxon>
        <taxon>eudicotyledons</taxon>
        <taxon>Gunneridae</taxon>
        <taxon>Pentapetalae</taxon>
        <taxon>rosids</taxon>
        <taxon>fabids</taxon>
        <taxon>Malpighiales</taxon>
        <taxon>Rhizophoraceae</taxon>
        <taxon>Rhizophora</taxon>
    </lineage>
</organism>
<evidence type="ECO:0000313" key="2">
    <source>
        <dbReference type="EMBL" id="MBX68679.1"/>
    </source>
</evidence>
<dbReference type="AlphaFoldDB" id="A0A2P2QNU2"/>